<comment type="similarity">
    <text evidence="1">Belongs to the glycosyltransferase 2 family. WaaE/KdtX subfamily.</text>
</comment>
<dbReference type="PANTHER" id="PTHR43630:SF2">
    <property type="entry name" value="GLYCOSYLTRANSFERASE"/>
    <property type="match status" value="1"/>
</dbReference>
<keyword evidence="5" id="KW-1185">Reference proteome</keyword>
<dbReference type="CDD" id="cd02511">
    <property type="entry name" value="Beta4Glucosyltransferase"/>
    <property type="match status" value="1"/>
</dbReference>
<dbReference type="PANTHER" id="PTHR43630">
    <property type="entry name" value="POLY-BETA-1,6-N-ACETYL-D-GLUCOSAMINE SYNTHASE"/>
    <property type="match status" value="1"/>
</dbReference>
<sequence length="314" mass="36668">MTRLSEHRSPTCSQPLSITAVILTFNEALHIGRCVSRIAPLVQRVLVVDSFSTDDTVSIAQAHGAEVVQRPWVTYADQFQWALDQMDIETDWILRLDADEYLEDALVEEIRSVLPGQPAAVTGLRLKRKVIFRGRWIRFGGLYPTILMRLWRPGTGRIEQRWMDEHMVLTQGHAVTLDHDMVDENLNDISWWTDKHNGYATRQMLDFLQLEHDLRPGDATLETQRDQAGWKRVIKNRVFGRMPLYLRGTVYFLFRFFLLLGFLDGRQGFLFHFLQGWWNWMLVDAKIDEARRFIAANGVDAFKQHIRQRHGYSL</sequence>
<keyword evidence="2" id="KW-1133">Transmembrane helix</keyword>
<keyword evidence="2" id="KW-0812">Transmembrane</keyword>
<evidence type="ECO:0000256" key="1">
    <source>
        <dbReference type="ARBA" id="ARBA00038494"/>
    </source>
</evidence>
<organism evidence="4 5">
    <name type="scientific">Tianweitania sediminis</name>
    <dbReference type="NCBI Taxonomy" id="1502156"/>
    <lineage>
        <taxon>Bacteria</taxon>
        <taxon>Pseudomonadati</taxon>
        <taxon>Pseudomonadota</taxon>
        <taxon>Alphaproteobacteria</taxon>
        <taxon>Hyphomicrobiales</taxon>
        <taxon>Phyllobacteriaceae</taxon>
        <taxon>Tianweitania</taxon>
    </lineage>
</organism>
<dbReference type="InterPro" id="IPR001173">
    <property type="entry name" value="Glyco_trans_2-like"/>
</dbReference>
<dbReference type="Gene3D" id="3.90.550.10">
    <property type="entry name" value="Spore Coat Polysaccharide Biosynthesis Protein SpsA, Chain A"/>
    <property type="match status" value="1"/>
</dbReference>
<dbReference type="Pfam" id="PF00535">
    <property type="entry name" value="Glycos_transf_2"/>
    <property type="match status" value="1"/>
</dbReference>
<evidence type="ECO:0000313" key="4">
    <source>
        <dbReference type="EMBL" id="MBP0438582.1"/>
    </source>
</evidence>
<comment type="caution">
    <text evidence="4">The sequence shown here is derived from an EMBL/GenBank/DDBJ whole genome shotgun (WGS) entry which is preliminary data.</text>
</comment>
<dbReference type="InterPro" id="IPR029044">
    <property type="entry name" value="Nucleotide-diphossugar_trans"/>
</dbReference>
<accession>A0A8J7R668</accession>
<dbReference type="EMBL" id="JAGIYY010000002">
    <property type="protein sequence ID" value="MBP0438582.1"/>
    <property type="molecule type" value="Genomic_DNA"/>
</dbReference>
<dbReference type="Proteomes" id="UP000666240">
    <property type="component" value="Unassembled WGS sequence"/>
</dbReference>
<name>A0A8J7R668_9HYPH</name>
<dbReference type="AlphaFoldDB" id="A0A8J7R668"/>
<evidence type="ECO:0000313" key="5">
    <source>
        <dbReference type="Proteomes" id="UP000666240"/>
    </source>
</evidence>
<feature type="transmembrane region" description="Helical" evidence="2">
    <location>
        <begin position="244"/>
        <end position="263"/>
    </location>
</feature>
<proteinExistence type="inferred from homology"/>
<protein>
    <submittedName>
        <fullName evidence="4">Glycosyltransferase family 2 protein</fullName>
    </submittedName>
</protein>
<reference evidence="4" key="1">
    <citation type="submission" date="2021-03" db="EMBL/GenBank/DDBJ databases">
        <title>Genome sequencing and assembly of Tianweitania sediminis.</title>
        <authorList>
            <person name="Chhetri G."/>
        </authorList>
    </citation>
    <scope>NUCLEOTIDE SEQUENCE</scope>
    <source>
        <strain evidence="4">Z8</strain>
    </source>
</reference>
<feature type="domain" description="Glycosyltransferase 2-like" evidence="3">
    <location>
        <begin position="20"/>
        <end position="149"/>
    </location>
</feature>
<evidence type="ECO:0000259" key="3">
    <source>
        <dbReference type="Pfam" id="PF00535"/>
    </source>
</evidence>
<gene>
    <name evidence="4" type="ORF">J5Y06_07980</name>
</gene>
<dbReference type="SUPFAM" id="SSF53448">
    <property type="entry name" value="Nucleotide-diphospho-sugar transferases"/>
    <property type="match status" value="1"/>
</dbReference>
<keyword evidence="2" id="KW-0472">Membrane</keyword>
<evidence type="ECO:0000256" key="2">
    <source>
        <dbReference type="SAM" id="Phobius"/>
    </source>
</evidence>
<dbReference type="RefSeq" id="WP_209334614.1">
    <property type="nucleotide sequence ID" value="NZ_JBHSJI010000002.1"/>
</dbReference>